<dbReference type="InParanoid" id="A0A482WY18"/>
<evidence type="ECO:0000313" key="4">
    <source>
        <dbReference type="Proteomes" id="UP000291343"/>
    </source>
</evidence>
<gene>
    <name evidence="3" type="ORF">LSTR_LSTR012196</name>
</gene>
<dbReference type="SMR" id="A0A482WY18"/>
<dbReference type="SUPFAM" id="SSF47769">
    <property type="entry name" value="SAM/Pointed domain"/>
    <property type="match status" value="1"/>
</dbReference>
<dbReference type="GO" id="GO:0045892">
    <property type="term" value="P:negative regulation of DNA-templated transcription"/>
    <property type="evidence" value="ECO:0007669"/>
    <property type="project" value="TreeGrafter"/>
</dbReference>
<dbReference type="SMART" id="SM00454">
    <property type="entry name" value="SAM"/>
    <property type="match status" value="1"/>
</dbReference>
<dbReference type="Proteomes" id="UP000291343">
    <property type="component" value="Unassembled WGS sequence"/>
</dbReference>
<dbReference type="InterPro" id="IPR001660">
    <property type="entry name" value="SAM"/>
</dbReference>
<feature type="region of interest" description="Disordered" evidence="1">
    <location>
        <begin position="318"/>
        <end position="367"/>
    </location>
</feature>
<accession>A0A482WY18</accession>
<feature type="compositionally biased region" description="Low complexity" evidence="1">
    <location>
        <begin position="110"/>
        <end position="122"/>
    </location>
</feature>
<evidence type="ECO:0000313" key="3">
    <source>
        <dbReference type="EMBL" id="RZF38425.1"/>
    </source>
</evidence>
<dbReference type="GO" id="GO:0035102">
    <property type="term" value="C:PRC1 complex"/>
    <property type="evidence" value="ECO:0007669"/>
    <property type="project" value="TreeGrafter"/>
</dbReference>
<dbReference type="PANTHER" id="PTHR12247">
    <property type="entry name" value="POLYCOMB GROUP PROTEIN"/>
    <property type="match status" value="1"/>
</dbReference>
<name>A0A482WY18_LAOST</name>
<evidence type="ECO:0000259" key="2">
    <source>
        <dbReference type="PROSITE" id="PS50105"/>
    </source>
</evidence>
<dbReference type="InterPro" id="IPR013761">
    <property type="entry name" value="SAM/pointed_sf"/>
</dbReference>
<comment type="caution">
    <text evidence="3">The sequence shown here is derived from an EMBL/GenBank/DDBJ whole genome shotgun (WGS) entry which is preliminary data.</text>
</comment>
<proteinExistence type="predicted"/>
<evidence type="ECO:0000256" key="1">
    <source>
        <dbReference type="SAM" id="MobiDB-lite"/>
    </source>
</evidence>
<sequence>MSSTQALINMVRTASAQSANQLETYLKGIKRGAENPLDLSATKKVRKSGAGLSLSESLYGDALLGLPMLSALNRASKDLLPTTHRLQTKSPKPSKPHTKNNHNSVGTTLANNGASNSSSIANNLATNSPVTISPVTTSPVTNRPQCVSLCSDKPCGGMTNSGVSGRINAESAESGSPAEIASWSVDDVANFVGTIDICAEYSGNFRDQRIDGSALPLLTETHLTSALQMKLGPALKLRSVLSRRLGHCAVCMHCVHCHGSQASLGGPQALLGTTGPTGTQALLGTTGPMGTQALLGTTGPTGTQALLTTSSPQALIAGASQGGSQAFSASRGQSPQALLGTTGPQASQPPPSTPSPKPLTRPSSTGN</sequence>
<dbReference type="Pfam" id="PF00536">
    <property type="entry name" value="SAM_1"/>
    <property type="match status" value="1"/>
</dbReference>
<protein>
    <recommendedName>
        <fullName evidence="2">SAM domain-containing protein</fullName>
    </recommendedName>
</protein>
<dbReference type="AlphaFoldDB" id="A0A482WY18"/>
<dbReference type="InterPro" id="IPR050548">
    <property type="entry name" value="PcG_chromatin_remod_factors"/>
</dbReference>
<feature type="compositionally biased region" description="Low complexity" evidence="1">
    <location>
        <begin position="318"/>
        <end position="334"/>
    </location>
</feature>
<dbReference type="PROSITE" id="PS50105">
    <property type="entry name" value="SAM_DOMAIN"/>
    <property type="match status" value="1"/>
</dbReference>
<dbReference type="Gene3D" id="1.10.150.50">
    <property type="entry name" value="Transcription Factor, Ets-1"/>
    <property type="match status" value="1"/>
</dbReference>
<dbReference type="GO" id="GO:0042393">
    <property type="term" value="F:histone binding"/>
    <property type="evidence" value="ECO:0007669"/>
    <property type="project" value="TreeGrafter"/>
</dbReference>
<reference evidence="3 4" key="1">
    <citation type="journal article" date="2017" name="Gigascience">
        <title>Genome sequence of the small brown planthopper, Laodelphax striatellus.</title>
        <authorList>
            <person name="Zhu J."/>
            <person name="Jiang F."/>
            <person name="Wang X."/>
            <person name="Yang P."/>
            <person name="Bao Y."/>
            <person name="Zhao W."/>
            <person name="Wang W."/>
            <person name="Lu H."/>
            <person name="Wang Q."/>
            <person name="Cui N."/>
            <person name="Li J."/>
            <person name="Chen X."/>
            <person name="Luo L."/>
            <person name="Yu J."/>
            <person name="Kang L."/>
            <person name="Cui F."/>
        </authorList>
    </citation>
    <scope>NUCLEOTIDE SEQUENCE [LARGE SCALE GENOMIC DNA]</scope>
    <source>
        <strain evidence="3">Lst14</strain>
    </source>
</reference>
<organism evidence="3 4">
    <name type="scientific">Laodelphax striatellus</name>
    <name type="common">Small brown planthopper</name>
    <name type="synonym">Delphax striatella</name>
    <dbReference type="NCBI Taxonomy" id="195883"/>
    <lineage>
        <taxon>Eukaryota</taxon>
        <taxon>Metazoa</taxon>
        <taxon>Ecdysozoa</taxon>
        <taxon>Arthropoda</taxon>
        <taxon>Hexapoda</taxon>
        <taxon>Insecta</taxon>
        <taxon>Pterygota</taxon>
        <taxon>Neoptera</taxon>
        <taxon>Paraneoptera</taxon>
        <taxon>Hemiptera</taxon>
        <taxon>Auchenorrhyncha</taxon>
        <taxon>Fulgoroidea</taxon>
        <taxon>Delphacidae</taxon>
        <taxon>Criomorphinae</taxon>
        <taxon>Laodelphax</taxon>
    </lineage>
</organism>
<feature type="compositionally biased region" description="Pro residues" evidence="1">
    <location>
        <begin position="347"/>
        <end position="359"/>
    </location>
</feature>
<dbReference type="PANTHER" id="PTHR12247:SF138">
    <property type="entry name" value="POLYHOMEOTIC DISTAL, ISOFORM A-RELATED"/>
    <property type="match status" value="1"/>
</dbReference>
<dbReference type="OrthoDB" id="6433810at2759"/>
<dbReference type="GO" id="GO:0003682">
    <property type="term" value="F:chromatin binding"/>
    <property type="evidence" value="ECO:0007669"/>
    <property type="project" value="TreeGrafter"/>
</dbReference>
<keyword evidence="4" id="KW-1185">Reference proteome</keyword>
<feature type="region of interest" description="Disordered" evidence="1">
    <location>
        <begin position="81"/>
        <end position="122"/>
    </location>
</feature>
<dbReference type="EMBL" id="QKKF02022290">
    <property type="protein sequence ID" value="RZF38425.1"/>
    <property type="molecule type" value="Genomic_DNA"/>
</dbReference>
<feature type="domain" description="SAM" evidence="2">
    <location>
        <begin position="183"/>
        <end position="232"/>
    </location>
</feature>